<dbReference type="EMBL" id="JMCC02000095">
    <property type="protein sequence ID" value="KIG13463.1"/>
    <property type="molecule type" value="Genomic_DNA"/>
</dbReference>
<keyword evidence="2" id="KW-0472">Membrane</keyword>
<feature type="compositionally biased region" description="Acidic residues" evidence="1">
    <location>
        <begin position="21"/>
        <end position="65"/>
    </location>
</feature>
<feature type="transmembrane region" description="Helical" evidence="2">
    <location>
        <begin position="123"/>
        <end position="147"/>
    </location>
</feature>
<dbReference type="AlphaFoldDB" id="A0A0C1ZR34"/>
<comment type="caution">
    <text evidence="3">The sequence shown here is derived from an EMBL/GenBank/DDBJ whole genome shotgun (WGS) entry which is preliminary data.</text>
</comment>
<feature type="transmembrane region" description="Helical" evidence="2">
    <location>
        <begin position="80"/>
        <end position="103"/>
    </location>
</feature>
<dbReference type="Proteomes" id="UP000031599">
    <property type="component" value="Unassembled WGS sequence"/>
</dbReference>
<evidence type="ECO:0000313" key="4">
    <source>
        <dbReference type="Proteomes" id="UP000031599"/>
    </source>
</evidence>
<name>A0A0C1ZR34_9BACT</name>
<gene>
    <name evidence="3" type="ORF">DB30_08029</name>
</gene>
<evidence type="ECO:0000256" key="2">
    <source>
        <dbReference type="SAM" id="Phobius"/>
    </source>
</evidence>
<keyword evidence="2" id="KW-1133">Transmembrane helix</keyword>
<evidence type="ECO:0000256" key="1">
    <source>
        <dbReference type="SAM" id="MobiDB-lite"/>
    </source>
</evidence>
<keyword evidence="2" id="KW-0812">Transmembrane</keyword>
<sequence length="171" mass="17656">MPNVDDVVLAPGGDSPAPEPPEPELEQALDEDLEQDLDEDLDNDLDEDLDDDLDHDESAGIDDGYDLLRDSPEAQTARRWLGAGIGATITGAVLLGGGIAMSQTTPCQTGAGNNCFADARERAALTMGIPGGVLMAGGVAMIVVGALQKRRIKASFALGPGELGVVVGGRF</sequence>
<proteinExistence type="predicted"/>
<evidence type="ECO:0000313" key="3">
    <source>
        <dbReference type="EMBL" id="KIG13463.1"/>
    </source>
</evidence>
<accession>A0A0C1ZR34</accession>
<reference evidence="3 4" key="1">
    <citation type="submission" date="2014-12" db="EMBL/GenBank/DDBJ databases">
        <title>Genome assembly of Enhygromyxa salina DSM 15201.</title>
        <authorList>
            <person name="Sharma G."/>
            <person name="Subramanian S."/>
        </authorList>
    </citation>
    <scope>NUCLEOTIDE SEQUENCE [LARGE SCALE GENOMIC DNA]</scope>
    <source>
        <strain evidence="3 4">DSM 15201</strain>
    </source>
</reference>
<organism evidence="3 4">
    <name type="scientific">Enhygromyxa salina</name>
    <dbReference type="NCBI Taxonomy" id="215803"/>
    <lineage>
        <taxon>Bacteria</taxon>
        <taxon>Pseudomonadati</taxon>
        <taxon>Myxococcota</taxon>
        <taxon>Polyangia</taxon>
        <taxon>Nannocystales</taxon>
        <taxon>Nannocystaceae</taxon>
        <taxon>Enhygromyxa</taxon>
    </lineage>
</organism>
<protein>
    <submittedName>
        <fullName evidence="3">Uncharacterized protein</fullName>
    </submittedName>
</protein>
<feature type="region of interest" description="Disordered" evidence="1">
    <location>
        <begin position="1"/>
        <end position="67"/>
    </location>
</feature>